<name>A0ABV4LG65_9VIBR</name>
<sequence>MLIDTPRNLRSVVRSLLQKPFDFSLYDSLSKLDSGNFIEKRSDKEQLLDIANFYDQIKVNLSSQLPLLIYELENKYKFKVTDLSHARELVRYNLDTQRCGDFGFDPEQAMETNVVSRQLDRIYDYFSLTRSGKEPPLTGDSLCRVLKFFIFNELLALTLAGKLNVSKLEKTYVFQVRDLEQRQIIDRHLFAKSMATESSKADMYLVRLISELNLKLNKKHIDLVGELILNKELFIKKQHLTKKSYEIKSTIFIVNAANLVGALLLAKVKQTNIKLNRYELSMIGLDYDFVKGFVLEHKSRLITEQFIVCNDNGIELSVESWASNLPALLKDKVEELGELDKVREHLGGKFFEVGYIFNELNESPDYSDRFIVKKGFDRDQIVGSYKNKADVDIVLYDRNIKHYYFLQVKFSIEGNTPYFSGAVKRLQQDLSKGIEQLSEAKRLLESGRLSETVKNLGFKDTPSLNNSSFIVLHNLPDYDYQVTNYGIALYDWNSFRNLILDFRILSPREDGLFEYRGDYIAKLDDPDAVIGKFFSHHPVFKGQKDNILLAKTSKLNFELENYNIVAIGVGI</sequence>
<protein>
    <submittedName>
        <fullName evidence="1">Uncharacterized protein</fullName>
    </submittedName>
</protein>
<dbReference type="Proteomes" id="UP001569177">
    <property type="component" value="Unassembled WGS sequence"/>
</dbReference>
<proteinExistence type="predicted"/>
<dbReference type="EMBL" id="JBGOOJ010000010">
    <property type="protein sequence ID" value="MEZ8090845.1"/>
    <property type="molecule type" value="Genomic_DNA"/>
</dbReference>
<dbReference type="RefSeq" id="WP_139151193.1">
    <property type="nucleotide sequence ID" value="NZ_JBGONX010000015.1"/>
</dbReference>
<reference evidence="1 2" key="1">
    <citation type="submission" date="2024-06" db="EMBL/GenBank/DDBJ databases">
        <authorList>
            <person name="Steensen K."/>
            <person name="Seneca J."/>
            <person name="Bartlau N."/>
            <person name="Yu A.X."/>
            <person name="Polz M.F."/>
        </authorList>
    </citation>
    <scope>NUCLEOTIDE SEQUENCE [LARGE SCALE GENOMIC DNA]</scope>
    <source>
        <strain evidence="1 2">5S240</strain>
    </source>
</reference>
<comment type="caution">
    <text evidence="1">The sequence shown here is derived from an EMBL/GenBank/DDBJ whole genome shotgun (WGS) entry which is preliminary data.</text>
</comment>
<accession>A0ABV4LG65</accession>
<keyword evidence="2" id="KW-1185">Reference proteome</keyword>
<gene>
    <name evidence="1" type="ORF">ACED24_12335</name>
</gene>
<organism evidence="1 2">
    <name type="scientific">Vibrio kanaloae</name>
    <dbReference type="NCBI Taxonomy" id="170673"/>
    <lineage>
        <taxon>Bacteria</taxon>
        <taxon>Pseudomonadati</taxon>
        <taxon>Pseudomonadota</taxon>
        <taxon>Gammaproteobacteria</taxon>
        <taxon>Vibrionales</taxon>
        <taxon>Vibrionaceae</taxon>
        <taxon>Vibrio</taxon>
    </lineage>
</organism>
<evidence type="ECO:0000313" key="2">
    <source>
        <dbReference type="Proteomes" id="UP001569177"/>
    </source>
</evidence>
<evidence type="ECO:0000313" key="1">
    <source>
        <dbReference type="EMBL" id="MEZ8090845.1"/>
    </source>
</evidence>